<protein>
    <submittedName>
        <fullName evidence="1">Trehalase family glycosidase</fullName>
    </submittedName>
</protein>
<sequence length="404" mass="45416">MNPDKDLIRSWRSLDETIRGWWDGDLSTATEADSDGTLLPLPHPYSSAGGSEAAFPEMYGWDTYFINRALLEHDRLDIVRGHVQNQLHMIETYGMVLNGNRTFYLTRSQPPLLAPIAAALLERQPDASLASRAITALEAEYNDYWGADHHVTSTGLTTNRDLGDPSLRPELASEAETGLDFTPLFEGDVRRFVPLITNSALVATARALAEMCERWAAPERAARWRAETSRRIRLINELCWDKRAGQYVEYNWVEKRPSKVTGLSSVWPLWAGVASPRQGARAIAKLMPYAQPGGWASTASEWPSPHPEWNWVQWQFPSGWPPEQIIVLDALRRYGRDDVAAPQAARFVQVQLERFALTGSLWERYNVAAPDIDLPVERFPAVPMHGWSSAAAVVLGRFLARDAR</sequence>
<dbReference type="InterPro" id="IPR008928">
    <property type="entry name" value="6-hairpin_glycosidase_sf"/>
</dbReference>
<evidence type="ECO:0000313" key="1">
    <source>
        <dbReference type="EMBL" id="XDI05828.1"/>
    </source>
</evidence>
<dbReference type="GO" id="GO:0005993">
    <property type="term" value="P:trehalose catabolic process"/>
    <property type="evidence" value="ECO:0007669"/>
    <property type="project" value="TreeGrafter"/>
</dbReference>
<dbReference type="RefSeq" id="WP_368498217.1">
    <property type="nucleotide sequence ID" value="NZ_CP162511.1"/>
</dbReference>
<keyword evidence="1" id="KW-0326">Glycosidase</keyword>
<dbReference type="Gene3D" id="1.50.10.10">
    <property type="match status" value="2"/>
</dbReference>
<dbReference type="Pfam" id="PF01204">
    <property type="entry name" value="Trehalase"/>
    <property type="match status" value="2"/>
</dbReference>
<name>A0AB39BHC1_9MICO</name>
<keyword evidence="1" id="KW-0378">Hydrolase</keyword>
<dbReference type="InterPro" id="IPR012341">
    <property type="entry name" value="6hp_glycosidase-like_sf"/>
</dbReference>
<dbReference type="PANTHER" id="PTHR23403">
    <property type="entry name" value="TREHALASE"/>
    <property type="match status" value="1"/>
</dbReference>
<dbReference type="SUPFAM" id="SSF48208">
    <property type="entry name" value="Six-hairpin glycosidases"/>
    <property type="match status" value="1"/>
</dbReference>
<gene>
    <name evidence="1" type="ORF">ABFY20_01675</name>
</gene>
<reference evidence="1" key="1">
    <citation type="submission" date="2024-05" db="EMBL/GenBank/DDBJ databases">
        <title>Herbiconiux sp. A18JL235.</title>
        <authorList>
            <person name="Zhang G."/>
        </authorList>
    </citation>
    <scope>NUCLEOTIDE SEQUENCE</scope>
    <source>
        <strain evidence="1">A18JL235</strain>
    </source>
</reference>
<dbReference type="GO" id="GO:0004555">
    <property type="term" value="F:alpha,alpha-trehalase activity"/>
    <property type="evidence" value="ECO:0007669"/>
    <property type="project" value="InterPro"/>
</dbReference>
<proteinExistence type="predicted"/>
<accession>A0AB39BHC1</accession>
<dbReference type="EMBL" id="CP162511">
    <property type="protein sequence ID" value="XDI05828.1"/>
    <property type="molecule type" value="Genomic_DNA"/>
</dbReference>
<dbReference type="InterPro" id="IPR001661">
    <property type="entry name" value="Glyco_hydro_37"/>
</dbReference>
<organism evidence="1">
    <name type="scientific">Herbiconiux sp. A18JL235</name>
    <dbReference type="NCBI Taxonomy" id="3152363"/>
    <lineage>
        <taxon>Bacteria</taxon>
        <taxon>Bacillati</taxon>
        <taxon>Actinomycetota</taxon>
        <taxon>Actinomycetes</taxon>
        <taxon>Micrococcales</taxon>
        <taxon>Microbacteriaceae</taxon>
        <taxon>Herbiconiux</taxon>
    </lineage>
</organism>
<dbReference type="AlphaFoldDB" id="A0AB39BHC1"/>
<dbReference type="PANTHER" id="PTHR23403:SF6">
    <property type="entry name" value="CYTOSOLIC NEUTRAL TREHALASE-RELATED"/>
    <property type="match status" value="1"/>
</dbReference>
<dbReference type="PRINTS" id="PR00744">
    <property type="entry name" value="GLHYDRLASE37"/>
</dbReference>